<dbReference type="Pfam" id="PF02321">
    <property type="entry name" value="OEP"/>
    <property type="match status" value="2"/>
</dbReference>
<evidence type="ECO:0000256" key="9">
    <source>
        <dbReference type="SAM" id="SignalP"/>
    </source>
</evidence>
<dbReference type="GO" id="GO:0015288">
    <property type="term" value="F:porin activity"/>
    <property type="evidence" value="ECO:0007669"/>
    <property type="project" value="TreeGrafter"/>
</dbReference>
<keyword evidence="4" id="KW-1134">Transmembrane beta strand</keyword>
<feature type="signal peptide" evidence="9">
    <location>
        <begin position="1"/>
        <end position="30"/>
    </location>
</feature>
<evidence type="ECO:0000256" key="8">
    <source>
        <dbReference type="SAM" id="Coils"/>
    </source>
</evidence>
<keyword evidence="5" id="KW-0812">Transmembrane</keyword>
<dbReference type="InterPro" id="IPR010130">
    <property type="entry name" value="T1SS_OMP_TolC"/>
</dbReference>
<dbReference type="Gene3D" id="1.20.1600.10">
    <property type="entry name" value="Outer membrane efflux proteins (OEP)"/>
    <property type="match status" value="1"/>
</dbReference>
<sequence>MFFLSFKVSVMGKKVFLTMPLLLVSSAVLASNLLPDMSAATTLKQPQSYARLNLTQAVQRAIEWHPMITSATERLNQQSEEISLAKSAYYPQIKTGVKSSYRDSEGRSEEALTVTGSQLLYDFGKVSSRVEAAEYGVEKYQADSLRIIDQLARETAFAATEVQRYQELVKIAGEQVAGVSDLLELSKKRSEMGASTRSDEMQAQSRREAALATELQLVSQLEMWKRTLQNLVGSTVPPEIIPSVVPAMTQACSVNISTLSNVPAVMVAEAQRAEALANIKASNAEFYPTITVDAGAEHYLRDRDRGNNNNKRDRNDYTVSLNFNVDLYQGGATTARKRGAEYALRAADAAKDEALLDISRGLQEATTQAATYNQRLTILQSRISSIIDTQNIYKQQYISLGTRTLLDLLNTEQEIHQARMERVNAIQDLQRLNIDCLYNTANLRNAFSINNYSMLGNDK</sequence>
<evidence type="ECO:0000256" key="3">
    <source>
        <dbReference type="ARBA" id="ARBA00022448"/>
    </source>
</evidence>
<evidence type="ECO:0000256" key="1">
    <source>
        <dbReference type="ARBA" id="ARBA00004442"/>
    </source>
</evidence>
<dbReference type="InterPro" id="IPR051906">
    <property type="entry name" value="TolC-like"/>
</dbReference>
<protein>
    <recommendedName>
        <fullName evidence="12">Adhesin transport system outer membrane protein</fullName>
    </recommendedName>
</protein>
<dbReference type="AlphaFoldDB" id="A0A0K1XD94"/>
<dbReference type="PANTHER" id="PTHR30026:SF22">
    <property type="entry name" value="OUTER MEMBRANE EFFLUX PROTEIN"/>
    <property type="match status" value="1"/>
</dbReference>
<keyword evidence="8" id="KW-0175">Coiled coil</keyword>
<evidence type="ECO:0000256" key="7">
    <source>
        <dbReference type="ARBA" id="ARBA00023237"/>
    </source>
</evidence>
<evidence type="ECO:0008006" key="12">
    <source>
        <dbReference type="Google" id="ProtNLM"/>
    </source>
</evidence>
<evidence type="ECO:0000313" key="10">
    <source>
        <dbReference type="EMBL" id="AKX59370.1"/>
    </source>
</evidence>
<name>A0A0K1XD94_9GAMM</name>
<evidence type="ECO:0000256" key="2">
    <source>
        <dbReference type="ARBA" id="ARBA00007613"/>
    </source>
</evidence>
<reference evidence="10 11" key="1">
    <citation type="journal article" date="2015" name="Genome Announc.">
        <title>Genome Sequences of Oblitimonas alkaliphila gen. nov. sp. nov. (Proposed), a Novel Bacterium of the Pseudomonadaceae Family.</title>
        <authorList>
            <person name="Lauer A.C."/>
            <person name="Nicholson A.C."/>
            <person name="Humrighouse B.W."/>
            <person name="Emery B."/>
            <person name="Drobish A."/>
            <person name="Juieng P."/>
            <person name="Loparev V."/>
            <person name="McQuiston J.R."/>
        </authorList>
    </citation>
    <scope>NUCLEOTIDE SEQUENCE [LARGE SCALE GENOMIC DNA]</scope>
    <source>
        <strain evidence="10 11">E5571</strain>
    </source>
</reference>
<dbReference type="Proteomes" id="UP000063953">
    <property type="component" value="Chromosome"/>
</dbReference>
<dbReference type="STRING" id="1697053.AKN87_07025"/>
<keyword evidence="7" id="KW-0998">Cell outer membrane</keyword>
<dbReference type="InterPro" id="IPR003423">
    <property type="entry name" value="OMP_efflux"/>
</dbReference>
<feature type="coiled-coil region" evidence="8">
    <location>
        <begin position="408"/>
        <end position="435"/>
    </location>
</feature>
<dbReference type="SUPFAM" id="SSF56954">
    <property type="entry name" value="Outer membrane efflux proteins (OEP)"/>
    <property type="match status" value="1"/>
</dbReference>
<comment type="similarity">
    <text evidence="2">Belongs to the outer membrane factor (OMF) (TC 1.B.17) family.</text>
</comment>
<proteinExistence type="inferred from homology"/>
<gene>
    <name evidence="10" type="ORF">AKN88_05040</name>
</gene>
<keyword evidence="9" id="KW-0732">Signal</keyword>
<dbReference type="GO" id="GO:1990281">
    <property type="term" value="C:efflux pump complex"/>
    <property type="evidence" value="ECO:0007669"/>
    <property type="project" value="TreeGrafter"/>
</dbReference>
<dbReference type="PANTHER" id="PTHR30026">
    <property type="entry name" value="OUTER MEMBRANE PROTEIN TOLC"/>
    <property type="match status" value="1"/>
</dbReference>
<keyword evidence="11" id="KW-1185">Reference proteome</keyword>
<organism evidence="10 11">
    <name type="scientific">Thiopseudomonas alkaliphila</name>
    <dbReference type="NCBI Taxonomy" id="1697053"/>
    <lineage>
        <taxon>Bacteria</taxon>
        <taxon>Pseudomonadati</taxon>
        <taxon>Pseudomonadota</taxon>
        <taxon>Gammaproteobacteria</taxon>
        <taxon>Pseudomonadales</taxon>
        <taxon>Pseudomonadaceae</taxon>
        <taxon>Thiopseudomonas</taxon>
    </lineage>
</organism>
<keyword evidence="6" id="KW-0472">Membrane</keyword>
<keyword evidence="3" id="KW-0813">Transport</keyword>
<dbReference type="GO" id="GO:0015562">
    <property type="term" value="F:efflux transmembrane transporter activity"/>
    <property type="evidence" value="ECO:0007669"/>
    <property type="project" value="InterPro"/>
</dbReference>
<comment type="subcellular location">
    <subcellularLocation>
        <location evidence="1">Cell outer membrane</location>
    </subcellularLocation>
</comment>
<evidence type="ECO:0000256" key="6">
    <source>
        <dbReference type="ARBA" id="ARBA00023136"/>
    </source>
</evidence>
<dbReference type="EMBL" id="CP012365">
    <property type="protein sequence ID" value="AKX59370.1"/>
    <property type="molecule type" value="Genomic_DNA"/>
</dbReference>
<accession>A0A0K1XD94</accession>
<evidence type="ECO:0000313" key="11">
    <source>
        <dbReference type="Proteomes" id="UP000063953"/>
    </source>
</evidence>
<evidence type="ECO:0000256" key="5">
    <source>
        <dbReference type="ARBA" id="ARBA00022692"/>
    </source>
</evidence>
<dbReference type="GO" id="GO:0009279">
    <property type="term" value="C:cell outer membrane"/>
    <property type="evidence" value="ECO:0007669"/>
    <property type="project" value="UniProtKB-SubCell"/>
</dbReference>
<evidence type="ECO:0000256" key="4">
    <source>
        <dbReference type="ARBA" id="ARBA00022452"/>
    </source>
</evidence>
<dbReference type="NCBIfam" id="TIGR01844">
    <property type="entry name" value="type_I_sec_TolC"/>
    <property type="match status" value="1"/>
</dbReference>
<feature type="chain" id="PRO_5005472071" description="Adhesin transport system outer membrane protein" evidence="9">
    <location>
        <begin position="31"/>
        <end position="459"/>
    </location>
</feature>